<dbReference type="InterPro" id="IPR002355">
    <property type="entry name" value="Cu_oxidase_Cu_BS"/>
</dbReference>
<comment type="catalytic activity">
    <reaction evidence="9">
        <text>4 Cu(+) + O2 + 4 H(+) = 4 Cu(2+) + 2 H2O</text>
        <dbReference type="Rhea" id="RHEA:30083"/>
        <dbReference type="ChEBI" id="CHEBI:15377"/>
        <dbReference type="ChEBI" id="CHEBI:15378"/>
        <dbReference type="ChEBI" id="CHEBI:15379"/>
        <dbReference type="ChEBI" id="CHEBI:29036"/>
        <dbReference type="ChEBI" id="CHEBI:49552"/>
        <dbReference type="EC" id="1.16.3.4"/>
    </reaction>
    <physiologicalReaction direction="left-to-right" evidence="9">
        <dbReference type="Rhea" id="RHEA:30084"/>
    </physiologicalReaction>
</comment>
<dbReference type="PANTHER" id="PTHR48267:SF1">
    <property type="entry name" value="BILIRUBIN OXIDASE"/>
    <property type="match status" value="1"/>
</dbReference>
<evidence type="ECO:0000259" key="13">
    <source>
        <dbReference type="Pfam" id="PF07732"/>
    </source>
</evidence>
<evidence type="ECO:0000313" key="15">
    <source>
        <dbReference type="Proteomes" id="UP001164963"/>
    </source>
</evidence>
<dbReference type="InterPro" id="IPR001117">
    <property type="entry name" value="Cu-oxidase_2nd"/>
</dbReference>
<proteinExistence type="inferred from homology"/>
<dbReference type="Proteomes" id="UP001164963">
    <property type="component" value="Chromosome"/>
</dbReference>
<dbReference type="Gene3D" id="2.60.40.420">
    <property type="entry name" value="Cupredoxins - blue copper proteins"/>
    <property type="match status" value="3"/>
</dbReference>
<feature type="signal peptide" evidence="10">
    <location>
        <begin position="1"/>
        <end position="22"/>
    </location>
</feature>
<keyword evidence="10" id="KW-0732">Signal</keyword>
<dbReference type="InterPro" id="IPR011707">
    <property type="entry name" value="Cu-oxidase-like_N"/>
</dbReference>
<dbReference type="EMBL" id="CP098740">
    <property type="protein sequence ID" value="UZK58136.1"/>
    <property type="molecule type" value="Genomic_DNA"/>
</dbReference>
<dbReference type="PANTHER" id="PTHR48267">
    <property type="entry name" value="CUPREDOXIN SUPERFAMILY PROTEIN"/>
    <property type="match status" value="1"/>
</dbReference>
<organism evidence="14 15">
    <name type="scientific">Streptomyces drozdowiczii</name>
    <dbReference type="NCBI Taxonomy" id="202862"/>
    <lineage>
        <taxon>Bacteria</taxon>
        <taxon>Bacillati</taxon>
        <taxon>Actinomycetota</taxon>
        <taxon>Actinomycetes</taxon>
        <taxon>Kitasatosporales</taxon>
        <taxon>Streptomycetaceae</taxon>
        <taxon>Streptomyces</taxon>
    </lineage>
</organism>
<evidence type="ECO:0000259" key="12">
    <source>
        <dbReference type="Pfam" id="PF07731"/>
    </source>
</evidence>
<evidence type="ECO:0000256" key="8">
    <source>
        <dbReference type="ARBA" id="ARBA00043090"/>
    </source>
</evidence>
<evidence type="ECO:0000256" key="1">
    <source>
        <dbReference type="ARBA" id="ARBA00010609"/>
    </source>
</evidence>
<evidence type="ECO:0000256" key="10">
    <source>
        <dbReference type="SAM" id="SignalP"/>
    </source>
</evidence>
<evidence type="ECO:0000259" key="11">
    <source>
        <dbReference type="Pfam" id="PF00394"/>
    </source>
</evidence>
<name>A0ABY6Q146_9ACTN</name>
<reference evidence="14" key="1">
    <citation type="journal article" date="2022" name="Front. Microbiol.">
        <title>Mirubactin C rescues the lethal effect of cell wall biosynthesis mutations in Bacillus subtilis.</title>
        <authorList>
            <person name="Kepplinger B."/>
            <person name="Wen X."/>
            <person name="Tyler A.R."/>
            <person name="Kim B.Y."/>
            <person name="Brown J."/>
            <person name="Banks P."/>
            <person name="Dashti Y."/>
            <person name="Mackenzie E.S."/>
            <person name="Wills C."/>
            <person name="Kawai Y."/>
            <person name="Waldron K.J."/>
            <person name="Allenby N.E.E."/>
            <person name="Wu L.J."/>
            <person name="Hall M.J."/>
            <person name="Errington J."/>
        </authorList>
    </citation>
    <scope>NUCLEOTIDE SEQUENCE</scope>
    <source>
        <strain evidence="14">MDA8-470</strain>
    </source>
</reference>
<protein>
    <recommendedName>
        <fullName evidence="6">Multicopper oxidase CueO</fullName>
        <ecNumber evidence="5">1.16.3.4</ecNumber>
    </recommendedName>
    <alternativeName>
        <fullName evidence="7">Copper efflux oxidase</fullName>
    </alternativeName>
    <alternativeName>
        <fullName evidence="8">Cuprous oxidase</fullName>
    </alternativeName>
</protein>
<comment type="subunit">
    <text evidence="2">Monomer.</text>
</comment>
<evidence type="ECO:0000256" key="7">
    <source>
        <dbReference type="ARBA" id="ARBA00042896"/>
    </source>
</evidence>
<dbReference type="InterPro" id="IPR006311">
    <property type="entry name" value="TAT_signal"/>
</dbReference>
<comment type="similarity">
    <text evidence="1">Belongs to the multicopper oxidase family.</text>
</comment>
<dbReference type="InterPro" id="IPR008972">
    <property type="entry name" value="Cupredoxin"/>
</dbReference>
<dbReference type="Pfam" id="PF00394">
    <property type="entry name" value="Cu-oxidase"/>
    <property type="match status" value="1"/>
</dbReference>
<accession>A0ABY6Q146</accession>
<sequence>MVTRRTLMTALSVTGAGLFTGAAFTPLMTAGAAPREDAAATGGAAVPVGPAVQPFQVPLPLLPVLTPGATRGGADVYDITMRRTGAEILPGLSTDVLTYDGHFPGGIVRARSGRPVVMRQHNQLGVDTSVHLHGASVPVTSDGDPMNTFASGTSRTYTYPNQQPHASLWYHDHAHHSESENCYRGLSGSYLLTDDVEEALPLPAGRYDVTVALRDAHFDDDGQLLYILDDAAGRSTILANGKPYPYLQVAARKYRFRLLNSSNLRFFALRLADGSPFTQIGSDGGLLPRPFTTDALLLSPAERADVVIDFSRYPVGTRLVLENTLGPGDPDRTGKVMRFDVVRKAPDPSRVPSVLRTLPPLPPVTGRRSFDLNVAVVGGEPQGTINGRVYDPARIDTDIPYGASEVWTVTNTNTDVPHNFHMHLVQFRVLERNGKSPTGAEAGLKDTVCLLPGETVKLQATFDSYRGTYVYHCHLLDHSAMGMMARMRIR</sequence>
<dbReference type="Pfam" id="PF07732">
    <property type="entry name" value="Cu-oxidase_3"/>
    <property type="match status" value="1"/>
</dbReference>
<evidence type="ECO:0000256" key="4">
    <source>
        <dbReference type="ARBA" id="ARBA00023002"/>
    </source>
</evidence>
<dbReference type="PROSITE" id="PS51318">
    <property type="entry name" value="TAT"/>
    <property type="match status" value="1"/>
</dbReference>
<evidence type="ECO:0000256" key="2">
    <source>
        <dbReference type="ARBA" id="ARBA00011245"/>
    </source>
</evidence>
<evidence type="ECO:0000256" key="6">
    <source>
        <dbReference type="ARBA" id="ARBA00041027"/>
    </source>
</evidence>
<evidence type="ECO:0000256" key="9">
    <source>
        <dbReference type="ARBA" id="ARBA00048092"/>
    </source>
</evidence>
<dbReference type="CDD" id="cd13890">
    <property type="entry name" value="CuRO_3_CueO_FtsP"/>
    <property type="match status" value="1"/>
</dbReference>
<dbReference type="Pfam" id="PF07731">
    <property type="entry name" value="Cu-oxidase_2"/>
    <property type="match status" value="1"/>
</dbReference>
<evidence type="ECO:0000256" key="5">
    <source>
        <dbReference type="ARBA" id="ARBA00038978"/>
    </source>
</evidence>
<feature type="domain" description="Plastocyanin-like" evidence="13">
    <location>
        <begin position="86"/>
        <end position="194"/>
    </location>
</feature>
<keyword evidence="15" id="KW-1185">Reference proteome</keyword>
<evidence type="ECO:0000313" key="14">
    <source>
        <dbReference type="EMBL" id="UZK58136.1"/>
    </source>
</evidence>
<dbReference type="RefSeq" id="WP_073969533.1">
    <property type="nucleotide sequence ID" value="NZ_CP098740.1"/>
</dbReference>
<evidence type="ECO:0000256" key="3">
    <source>
        <dbReference type="ARBA" id="ARBA00022723"/>
    </source>
</evidence>
<dbReference type="InterPro" id="IPR045087">
    <property type="entry name" value="Cu-oxidase_fam"/>
</dbReference>
<feature type="domain" description="Plastocyanin-like" evidence="11">
    <location>
        <begin position="249"/>
        <end position="312"/>
    </location>
</feature>
<dbReference type="EC" id="1.16.3.4" evidence="5"/>
<dbReference type="PROSITE" id="PS00080">
    <property type="entry name" value="MULTICOPPER_OXIDASE2"/>
    <property type="match status" value="1"/>
</dbReference>
<feature type="chain" id="PRO_5046722438" description="Multicopper oxidase CueO" evidence="10">
    <location>
        <begin position="23"/>
        <end position="490"/>
    </location>
</feature>
<dbReference type="SUPFAM" id="SSF49503">
    <property type="entry name" value="Cupredoxins"/>
    <property type="match status" value="3"/>
</dbReference>
<keyword evidence="3" id="KW-0479">Metal-binding</keyword>
<keyword evidence="4" id="KW-0560">Oxidoreductase</keyword>
<gene>
    <name evidence="14" type="ORF">NEH16_32275</name>
</gene>
<feature type="domain" description="Plastocyanin-like" evidence="12">
    <location>
        <begin position="382"/>
        <end position="489"/>
    </location>
</feature>
<dbReference type="InterPro" id="IPR011706">
    <property type="entry name" value="Cu-oxidase_C"/>
</dbReference>